<accession>A0A6A6W5S9</accession>
<feature type="compositionally biased region" description="Low complexity" evidence="9">
    <location>
        <begin position="687"/>
        <end position="697"/>
    </location>
</feature>
<keyword evidence="2" id="KW-0813">Transport</keyword>
<feature type="transmembrane region" description="Helical" evidence="10">
    <location>
        <begin position="6"/>
        <end position="28"/>
    </location>
</feature>
<feature type="compositionally biased region" description="Polar residues" evidence="9">
    <location>
        <begin position="915"/>
        <end position="925"/>
    </location>
</feature>
<gene>
    <name evidence="12" type="ORF">EJ05DRAFT_385554</name>
</gene>
<dbReference type="GO" id="GO:1990456">
    <property type="term" value="P:mitochondrion-endoplasmic reticulum membrane tethering"/>
    <property type="evidence" value="ECO:0007669"/>
    <property type="project" value="TreeGrafter"/>
</dbReference>
<dbReference type="GeneID" id="54482321"/>
<keyword evidence="5 10" id="KW-1133">Transmembrane helix</keyword>
<feature type="compositionally biased region" description="Pro residues" evidence="9">
    <location>
        <begin position="777"/>
        <end position="788"/>
    </location>
</feature>
<reference evidence="12" key="1">
    <citation type="journal article" date="2020" name="Stud. Mycol.">
        <title>101 Dothideomycetes genomes: a test case for predicting lifestyles and emergence of pathogens.</title>
        <authorList>
            <person name="Haridas S."/>
            <person name="Albert R."/>
            <person name="Binder M."/>
            <person name="Bloem J."/>
            <person name="Labutti K."/>
            <person name="Salamov A."/>
            <person name="Andreopoulos B."/>
            <person name="Baker S."/>
            <person name="Barry K."/>
            <person name="Bills G."/>
            <person name="Bluhm B."/>
            <person name="Cannon C."/>
            <person name="Castanera R."/>
            <person name="Culley D."/>
            <person name="Daum C."/>
            <person name="Ezra D."/>
            <person name="Gonzalez J."/>
            <person name="Henrissat B."/>
            <person name="Kuo A."/>
            <person name="Liang C."/>
            <person name="Lipzen A."/>
            <person name="Lutzoni F."/>
            <person name="Magnuson J."/>
            <person name="Mondo S."/>
            <person name="Nolan M."/>
            <person name="Ohm R."/>
            <person name="Pangilinan J."/>
            <person name="Park H.-J."/>
            <person name="Ramirez L."/>
            <person name="Alfaro M."/>
            <person name="Sun H."/>
            <person name="Tritt A."/>
            <person name="Yoshinaga Y."/>
            <person name="Zwiers L.-H."/>
            <person name="Turgeon B."/>
            <person name="Goodwin S."/>
            <person name="Spatafora J."/>
            <person name="Crous P."/>
            <person name="Grigoriev I."/>
        </authorList>
    </citation>
    <scope>NUCLEOTIDE SEQUENCE</scope>
    <source>
        <strain evidence="12">CBS 121739</strain>
    </source>
</reference>
<evidence type="ECO:0000313" key="13">
    <source>
        <dbReference type="Proteomes" id="UP000799437"/>
    </source>
</evidence>
<keyword evidence="8 10" id="KW-0472">Membrane</keyword>
<dbReference type="Pfam" id="PF15413">
    <property type="entry name" value="PH_11"/>
    <property type="match status" value="1"/>
</dbReference>
<evidence type="ECO:0000256" key="2">
    <source>
        <dbReference type="ARBA" id="ARBA00022448"/>
    </source>
</evidence>
<dbReference type="AlphaFoldDB" id="A0A6A6W5S9"/>
<name>A0A6A6W5S9_9PEZI</name>
<evidence type="ECO:0000256" key="9">
    <source>
        <dbReference type="SAM" id="MobiDB-lite"/>
    </source>
</evidence>
<evidence type="ECO:0000256" key="1">
    <source>
        <dbReference type="ARBA" id="ARBA00004586"/>
    </source>
</evidence>
<dbReference type="GO" id="GO:0032865">
    <property type="term" value="C:ERMES complex"/>
    <property type="evidence" value="ECO:0007669"/>
    <property type="project" value="TreeGrafter"/>
</dbReference>
<feature type="compositionally biased region" description="Basic and acidic residues" evidence="9">
    <location>
        <begin position="844"/>
        <end position="853"/>
    </location>
</feature>
<evidence type="ECO:0000256" key="4">
    <source>
        <dbReference type="ARBA" id="ARBA00022824"/>
    </source>
</evidence>
<evidence type="ECO:0000256" key="10">
    <source>
        <dbReference type="SAM" id="Phobius"/>
    </source>
</evidence>
<evidence type="ECO:0000313" key="12">
    <source>
        <dbReference type="EMBL" id="KAF2757300.1"/>
    </source>
</evidence>
<protein>
    <recommendedName>
        <fullName evidence="11">SMP-LTD domain-containing protein</fullName>
    </recommendedName>
</protein>
<organism evidence="12 13">
    <name type="scientific">Pseudovirgaria hyperparasitica</name>
    <dbReference type="NCBI Taxonomy" id="470096"/>
    <lineage>
        <taxon>Eukaryota</taxon>
        <taxon>Fungi</taxon>
        <taxon>Dikarya</taxon>
        <taxon>Ascomycota</taxon>
        <taxon>Pezizomycotina</taxon>
        <taxon>Dothideomycetes</taxon>
        <taxon>Dothideomycetes incertae sedis</taxon>
        <taxon>Acrospermales</taxon>
        <taxon>Acrospermaceae</taxon>
        <taxon>Pseudovirgaria</taxon>
    </lineage>
</organism>
<feature type="compositionally biased region" description="Polar residues" evidence="9">
    <location>
        <begin position="568"/>
        <end position="581"/>
    </location>
</feature>
<dbReference type="PROSITE" id="PS51847">
    <property type="entry name" value="SMP"/>
    <property type="match status" value="1"/>
</dbReference>
<dbReference type="Proteomes" id="UP000799437">
    <property type="component" value="Unassembled WGS sequence"/>
</dbReference>
<dbReference type="OrthoDB" id="26740at2759"/>
<feature type="region of interest" description="Disordered" evidence="9">
    <location>
        <begin position="607"/>
        <end position="702"/>
    </location>
</feature>
<dbReference type="RefSeq" id="XP_033599751.1">
    <property type="nucleotide sequence ID" value="XM_033741267.1"/>
</dbReference>
<proteinExistence type="predicted"/>
<feature type="region of interest" description="Disordered" evidence="9">
    <location>
        <begin position="489"/>
        <end position="508"/>
    </location>
</feature>
<sequence>MVSLSGFLFIYVLGGITFIPLVLVVVLLHARYLLPVRDATSDTSHTTTDRPGENSKSSKDDDKSWEIDSGKLPAELKKRTHEPDVAAGYFAVCREYVPGGVNGKPPERTTPAGEVVATESPSVYQSMYRSIFDRNKSQIPTLDSGKTGSKPLKKARNVFFVVLRHGHLMLYDDAEQLEVRHVISLAYYDVDVYAGGETIPEGELFIKRNCVRLVRRRALGTLDTDAKPFYLFCDNCSLKEDFYHAMLANQEKRPDASDSPPSPLQFDTQDIVKLVQTLHASEETLQTRWFNALLGRVFLGIYQTPDILDHVKAKITKKIARVPKPAFITSITVQKIDMGDAAPTITHPKLRDLSVDGQLTCEADVQYKGNFSIEILAVARIDLGKRFQAREVHLTLAGVLKKLEGHLLIRIKPPPSNRIWISFETAPQVEMSIEPIVSQRQITYGVILRAIESRIREVIGETLVYPNWDDVPFHETLLQRFRGGIWRDDHKLRPLPDQQTDAAEHGLVDKVDKLDKGSDSDESDLPAPSQSLREKTMSMPSLVDTAPRITHRKSMSSKSAMSLDGTHTEQGTLTSSESRSSPKPRAMRSTSFASAATPVVNLDPATVEALKRPGKQSVAQSAIKDISMRSPPTSPPESPYGSPPQPSLVEHVVKKDSVSSQESQNEDALEPDSVISSSPKRSMTQASISTTDSSSSHDSGKSKYATINAVSRAGLNQATIAAKKWFANRQQTHNQPNVPTFTAKDAAAILRGDKELEASHAAPAPGTPSNPIGRGQPLPPPGQPLPHPPKQHQTAGGWYLTKRKPAPQSSGMVSHSPLMPATPTRRTSSSASSTIADATSLADPGREKQRDSAPDTPDLVPTAPDLPPRPGSALDPGLSSADQTHDMFSINTAPLNDKSMSSSKSIAANERRKSSTASLAGTSTHAAPPSSPRAPPRRKRLSVAHARDVDTGPDNGLLVVKAPVADDVSPLASPEKGVMGVIDDPLDVEADRVVRKEVESASGGSVDESRTERMGRHRHERSESKDDDADAVFLSAMDM</sequence>
<feature type="compositionally biased region" description="Low complexity" evidence="9">
    <location>
        <begin position="821"/>
        <end position="843"/>
    </location>
</feature>
<feature type="compositionally biased region" description="Pro residues" evidence="9">
    <location>
        <begin position="632"/>
        <end position="646"/>
    </location>
</feature>
<dbReference type="InterPro" id="IPR031468">
    <property type="entry name" value="SMP_LBD"/>
</dbReference>
<dbReference type="CDD" id="cd21675">
    <property type="entry name" value="SMP_TEX2"/>
    <property type="match status" value="1"/>
</dbReference>
<evidence type="ECO:0000259" key="11">
    <source>
        <dbReference type="PROSITE" id="PS51847"/>
    </source>
</evidence>
<feature type="region of interest" description="Disordered" evidence="9">
    <location>
        <begin position="996"/>
        <end position="1039"/>
    </location>
</feature>
<dbReference type="GO" id="GO:0015914">
    <property type="term" value="P:phospholipid transport"/>
    <property type="evidence" value="ECO:0007669"/>
    <property type="project" value="TreeGrafter"/>
</dbReference>
<feature type="region of interest" description="Disordered" evidence="9">
    <location>
        <begin position="748"/>
        <end position="956"/>
    </location>
</feature>
<feature type="compositionally biased region" description="Polar residues" evidence="9">
    <location>
        <begin position="674"/>
        <end position="686"/>
    </location>
</feature>
<keyword evidence="3 10" id="KW-0812">Transmembrane</keyword>
<feature type="region of interest" description="Disordered" evidence="9">
    <location>
        <begin position="39"/>
        <end position="67"/>
    </location>
</feature>
<evidence type="ECO:0000256" key="7">
    <source>
        <dbReference type="ARBA" id="ARBA00023121"/>
    </source>
</evidence>
<dbReference type="GO" id="GO:0008289">
    <property type="term" value="F:lipid binding"/>
    <property type="evidence" value="ECO:0007669"/>
    <property type="project" value="UniProtKB-KW"/>
</dbReference>
<comment type="subcellular location">
    <subcellularLocation>
        <location evidence="1">Endoplasmic reticulum membrane</location>
    </subcellularLocation>
</comment>
<dbReference type="GO" id="GO:0005789">
    <property type="term" value="C:endoplasmic reticulum membrane"/>
    <property type="evidence" value="ECO:0007669"/>
    <property type="project" value="UniProtKB-SubCell"/>
</dbReference>
<evidence type="ECO:0000256" key="6">
    <source>
        <dbReference type="ARBA" id="ARBA00023055"/>
    </source>
</evidence>
<dbReference type="PANTHER" id="PTHR13466:SF19">
    <property type="entry name" value="NUCLEUS-VACUOLE JUNCTION PROTEIN 2"/>
    <property type="match status" value="1"/>
</dbReference>
<feature type="compositionally biased region" description="Basic and acidic residues" evidence="9">
    <location>
        <begin position="47"/>
        <end position="67"/>
    </location>
</feature>
<dbReference type="PANTHER" id="PTHR13466">
    <property type="entry name" value="TEX2 PROTEIN-RELATED"/>
    <property type="match status" value="1"/>
</dbReference>
<feature type="domain" description="SMP-LTD" evidence="11">
    <location>
        <begin position="283"/>
        <end position="474"/>
    </location>
</feature>
<evidence type="ECO:0000256" key="8">
    <source>
        <dbReference type="ARBA" id="ARBA00023136"/>
    </source>
</evidence>
<evidence type="ECO:0000256" key="5">
    <source>
        <dbReference type="ARBA" id="ARBA00022989"/>
    </source>
</evidence>
<keyword evidence="4" id="KW-0256">Endoplasmic reticulum</keyword>
<feature type="compositionally biased region" description="Basic and acidic residues" evidence="9">
    <location>
        <begin position="1007"/>
        <end position="1024"/>
    </location>
</feature>
<dbReference type="EMBL" id="ML996573">
    <property type="protein sequence ID" value="KAF2757300.1"/>
    <property type="molecule type" value="Genomic_DNA"/>
</dbReference>
<evidence type="ECO:0000256" key="3">
    <source>
        <dbReference type="ARBA" id="ARBA00022692"/>
    </source>
</evidence>
<feature type="region of interest" description="Disordered" evidence="9">
    <location>
        <begin position="513"/>
        <end position="592"/>
    </location>
</feature>
<keyword evidence="6" id="KW-0445">Lipid transport</keyword>
<keyword evidence="7" id="KW-0446">Lipid-binding</keyword>
<feature type="compositionally biased region" description="Polar residues" evidence="9">
    <location>
        <begin position="889"/>
        <end position="906"/>
    </location>
</feature>
<keyword evidence="13" id="KW-1185">Reference proteome</keyword>